<dbReference type="GO" id="GO:0032040">
    <property type="term" value="C:small-subunit processome"/>
    <property type="evidence" value="ECO:0007669"/>
    <property type="project" value="TreeGrafter"/>
</dbReference>
<dbReference type="SUPFAM" id="SSF48371">
    <property type="entry name" value="ARM repeat"/>
    <property type="match status" value="3"/>
</dbReference>
<dbReference type="Proteomes" id="UP000317494">
    <property type="component" value="Unassembled WGS sequence"/>
</dbReference>
<protein>
    <recommendedName>
        <fullName evidence="3 9">U3 small nucleolar RNA-associated protein 10</fullName>
    </recommendedName>
</protein>
<name>A0A507D2B2_9FUNG</name>
<evidence type="ECO:0000313" key="11">
    <source>
        <dbReference type="EMBL" id="TPX45441.1"/>
    </source>
</evidence>
<evidence type="ECO:0000313" key="12">
    <source>
        <dbReference type="EMBL" id="TPX50067.1"/>
    </source>
</evidence>
<dbReference type="InterPro" id="IPR056473">
    <property type="entry name" value="HEAT_Utp10/HEAT1"/>
</dbReference>
<dbReference type="GO" id="GO:0030686">
    <property type="term" value="C:90S preribosome"/>
    <property type="evidence" value="ECO:0007669"/>
    <property type="project" value="TreeGrafter"/>
</dbReference>
<dbReference type="Gene3D" id="1.25.10.10">
    <property type="entry name" value="Leucine-rich Repeat Variant"/>
    <property type="match status" value="1"/>
</dbReference>
<dbReference type="InterPro" id="IPR012954">
    <property type="entry name" value="BP28_C_dom"/>
</dbReference>
<keyword evidence="4 9" id="KW-0690">Ribosome biogenesis</keyword>
<dbReference type="InterPro" id="IPR040191">
    <property type="entry name" value="UTP10"/>
</dbReference>
<organism evidence="11 13">
    <name type="scientific">Synchytrium endobioticum</name>
    <dbReference type="NCBI Taxonomy" id="286115"/>
    <lineage>
        <taxon>Eukaryota</taxon>
        <taxon>Fungi</taxon>
        <taxon>Fungi incertae sedis</taxon>
        <taxon>Chytridiomycota</taxon>
        <taxon>Chytridiomycota incertae sedis</taxon>
        <taxon>Chytridiomycetes</taxon>
        <taxon>Synchytriales</taxon>
        <taxon>Synchytriaceae</taxon>
        <taxon>Synchytrium</taxon>
    </lineage>
</organism>
<evidence type="ECO:0000256" key="2">
    <source>
        <dbReference type="ARBA" id="ARBA00010559"/>
    </source>
</evidence>
<dbReference type="OrthoDB" id="31183at2759"/>
<dbReference type="GO" id="GO:0034455">
    <property type="term" value="C:t-UTP complex"/>
    <property type="evidence" value="ECO:0007669"/>
    <property type="project" value="TreeGrafter"/>
</dbReference>
<comment type="subcellular location">
    <subcellularLocation>
        <location evidence="1 9">Nucleus</location>
        <location evidence="1 9">Nucleolus</location>
    </subcellularLocation>
</comment>
<evidence type="ECO:0000259" key="10">
    <source>
        <dbReference type="SMART" id="SM01036"/>
    </source>
</evidence>
<dbReference type="InterPro" id="IPR022125">
    <property type="entry name" value="U3snoRNP10_N"/>
</dbReference>
<evidence type="ECO:0000256" key="3">
    <source>
        <dbReference type="ARBA" id="ARBA00015399"/>
    </source>
</evidence>
<dbReference type="EMBL" id="QEAM01000023">
    <property type="protein sequence ID" value="TPX50067.1"/>
    <property type="molecule type" value="Genomic_DNA"/>
</dbReference>
<comment type="function">
    <text evidence="9">Involved in nucleolar processing of pre-18S ribosomal RNA.</text>
</comment>
<dbReference type="SMART" id="SM01036">
    <property type="entry name" value="BP28CT"/>
    <property type="match status" value="1"/>
</dbReference>
<dbReference type="GO" id="GO:0045943">
    <property type="term" value="P:positive regulation of transcription by RNA polymerase I"/>
    <property type="evidence" value="ECO:0007669"/>
    <property type="project" value="TreeGrafter"/>
</dbReference>
<dbReference type="Pfam" id="PF23243">
    <property type="entry name" value="HEAT_HEATR1"/>
    <property type="match status" value="1"/>
</dbReference>
<feature type="domain" description="BP28 C-terminal" evidence="10">
    <location>
        <begin position="1655"/>
        <end position="1785"/>
    </location>
</feature>
<keyword evidence="5 9" id="KW-0698">rRNA processing</keyword>
<evidence type="ECO:0000256" key="7">
    <source>
        <dbReference type="ARBA" id="ARBA00023274"/>
    </source>
</evidence>
<evidence type="ECO:0000256" key="4">
    <source>
        <dbReference type="ARBA" id="ARBA00022517"/>
    </source>
</evidence>
<keyword evidence="13" id="KW-1185">Reference proteome</keyword>
<proteinExistence type="inferred from homology"/>
<dbReference type="GO" id="GO:0030515">
    <property type="term" value="F:snoRNA binding"/>
    <property type="evidence" value="ECO:0007669"/>
    <property type="project" value="TreeGrafter"/>
</dbReference>
<accession>A0A507D2B2</accession>
<evidence type="ECO:0000256" key="9">
    <source>
        <dbReference type="RuleBase" id="RU367065"/>
    </source>
</evidence>
<feature type="repeat" description="HEAT" evidence="8">
    <location>
        <begin position="1878"/>
        <end position="1916"/>
    </location>
</feature>
<dbReference type="EMBL" id="QEAN01000153">
    <property type="protein sequence ID" value="TPX45441.1"/>
    <property type="molecule type" value="Genomic_DNA"/>
</dbReference>
<evidence type="ECO:0000256" key="8">
    <source>
        <dbReference type="PROSITE-ProRule" id="PRU00103"/>
    </source>
</evidence>
<keyword evidence="7 9" id="KW-0687">Ribonucleoprotein</keyword>
<evidence type="ECO:0000256" key="5">
    <source>
        <dbReference type="ARBA" id="ARBA00022552"/>
    </source>
</evidence>
<dbReference type="STRING" id="286115.A0A507D2B2"/>
<evidence type="ECO:0000313" key="14">
    <source>
        <dbReference type="Proteomes" id="UP000320475"/>
    </source>
</evidence>
<dbReference type="PANTHER" id="PTHR13457">
    <property type="entry name" value="BAP28"/>
    <property type="match status" value="1"/>
</dbReference>
<sequence>MPGPAPSTSSLKQQLQQIQHEAKVITNHDLARHKSSYIAQPDLDRDTLHALASDALRSLIAKDDRFQPYQFTLFSDAVKTLDRKLLTRQENELLNSSISGLLRLLSKHFLTEPAALVLEWLVRRFNIQMYNVNHVFEAITPYHSTPQFLRMLLILDLYGDDTWAFMRRAQKARIAPDRTFFVQECLKRPALLQFYMEMTTKSIESGIENVALWSFSAAVLMEYLSASLDITDNVIRHVSPVLLEFLRAKRYPDVQMVACMSFALMLRRVPVTENVAIAFLAAMASALPSQGVDFEILTAIIAVCQTLVNVMLPQEAMLRAVQVNSVMDSLSRVCERYEANALLLPLTSLLVEKRMERPLIALLKSGSLSPSVVENIVTELSKLPSQDHEVAILMQNAFHAASIKHLSVLMNIMDKRQFKKELVAMYRIAVNATIPEGGQLHIPDVVKLNHSDKHMRIEALKTLDVTSYTSVELTEAIIPRLYPREDQDVLETALTLKCLDQIDEKKLAESLAKIVDQSTNKRVVNAALKVVVSRQTFLEYPAIVETLASVMLVTRSRKLLSSKLWEMMSTSSEKIWLTKDAAMTIHESLVNANKAFKENKDRNALNEKLDALLKRIVELLAAAWNSQLLANLMKSKSVRAKVLAMLVLVKKSYHAIGDNQMHLMTILVKLLPTPTAEAAAAVEGLPPSEVVKTILAHTSEKESRVESAVASMAYASLLSLLPMPLESVSWLANNPDDKAYCDFVRGLYRVAAAPTASPSALKGLLETHISHNDGTLPFVFAFFLRESLCSITSPVDLAKALDIATLHIRTRTEKQPLDYQMLLPSLLVALRHPSTCVTSAAKQVAMEVRQSYKALDLNATTEQSNIACVKTFFGSTSNQLLFLETRQAAKLVERLSRFLSAWVADLDALDAQFGDVLLDAADGIRDARDRLITFFLTHCLAFPDNTARCSLLALFESVDTPAKLQTLFPLVSSTLDSRAVPLARAVLRCYTPTTISSLSSSKSKRYIARFCMLLDHSDTQSLALDTCRTPSWFTSLRDVSLQQQVFRKLVDIAISVPTQGAASVRLALGSLPVSVSMVNEEIQAAIGMLAEGRNEQVSKKSRIDECTEESKLVHRLAILLEMLPQWSDLAPALMEALFDALALTVDRAEDPHLSAEYLRQLILNGILLGVQRTTRLGNLRIDLVVQSMRVTDNPQVHQTCLLILAALAKNTPENILHNIMSVFTFMTNNLLRVDDSYSFFVADQLVKAVAPSLMQHSTPEALNDIIELFVNAVPHIPAHRRVPLFVVLLSTIGAAEYFSLVISSTLKSQQFSAKLNLSSDVLQIFCIELSREFDVLVVLKTSILLLETADGHKEDALQYVSNVFSDKAFADKIPSAFASSSIHYADIQQQYLALFNLLLSQCSEYATSSLAVLSRVVPLASYIQMASALLPTVSKKIKLRVVSSLHEALVDRPDEELKESAVSVNEMIGALENTVLAKHKITKALSTTLETLATAATKLAKLFPDVYASLLCSIVNTYLVRWSTDTAVLAVAFRLLAALCRELGPRAIPSLPKLLPQALELSASVDSSDTSVVHESVVILVDTVIRQLPKFVGPSVPSILDYLALKHSAAVYRTLGKSIEPIVLLKVVTSRTVANATDAFVAVHIMDEIISRLSLEDLTSQSQTILQIYLRVFNVTDPLQSQKPIDSAIRFVLRLNETLFKPLFLRFRYWALSSNTAVARKSVFWKLVASLLDKLQAIFAPYVVQILDEIKASFEAVNRTKEFDGLWVDLWVVVRKFLLHYSDGVLASHVSSLVPLMVDQISFSQNQDYLAKMIEYVVPTVARLAVSLKDQPLLRTLHQQVLGKSRMDDPKVRLVAVCCLNEMWIQAGESLHVHLPETAPFLAELVEDDDERVERATKQWMQQLQTSLGPDERIEDLITAD</sequence>
<dbReference type="PANTHER" id="PTHR13457:SF1">
    <property type="entry name" value="HEAT REPEAT-CONTAINING PROTEIN 1"/>
    <property type="match status" value="1"/>
</dbReference>
<dbReference type="InterPro" id="IPR021133">
    <property type="entry name" value="HEAT_type_2"/>
</dbReference>
<dbReference type="PROSITE" id="PS50077">
    <property type="entry name" value="HEAT_REPEAT"/>
    <property type="match status" value="1"/>
</dbReference>
<dbReference type="VEuPathDB" id="FungiDB:SeMB42_g03998"/>
<evidence type="ECO:0000256" key="1">
    <source>
        <dbReference type="ARBA" id="ARBA00004604"/>
    </source>
</evidence>
<comment type="similarity">
    <text evidence="2 9">Belongs to the HEATR1/UTP10 family.</text>
</comment>
<comment type="subunit">
    <text evidence="9">Component of the ribosomal small subunit (SSU) processome.</text>
</comment>
<keyword evidence="6 9" id="KW-0539">Nucleus</keyword>
<evidence type="ECO:0000313" key="13">
    <source>
        <dbReference type="Proteomes" id="UP000317494"/>
    </source>
</evidence>
<comment type="caution">
    <text evidence="11">The sequence shown here is derived from an EMBL/GenBank/DDBJ whole genome shotgun (WGS) entry which is preliminary data.</text>
</comment>
<dbReference type="Pfam" id="PF12397">
    <property type="entry name" value="U3snoRNP10"/>
    <property type="match status" value="1"/>
</dbReference>
<dbReference type="Proteomes" id="UP000320475">
    <property type="component" value="Unassembled WGS sequence"/>
</dbReference>
<reference evidence="13 14" key="1">
    <citation type="journal article" date="2019" name="Sci. Rep.">
        <title>Comparative genomics of chytrid fungi reveal insights into the obligate biotrophic and pathogenic lifestyle of Synchytrium endobioticum.</title>
        <authorList>
            <person name="van de Vossenberg B.T.L.H."/>
            <person name="Warris S."/>
            <person name="Nguyen H.D.T."/>
            <person name="van Gent-Pelzer M.P.E."/>
            <person name="Joly D.L."/>
            <person name="van de Geest H.C."/>
            <person name="Bonants P.J.M."/>
            <person name="Smith D.S."/>
            <person name="Levesque C.A."/>
            <person name="van der Lee T.A.J."/>
        </authorList>
    </citation>
    <scope>NUCLEOTIDE SEQUENCE [LARGE SCALE GENOMIC DNA]</scope>
    <source>
        <strain evidence="12 14">LEV6574</strain>
        <strain evidence="11 13">MB42</strain>
    </source>
</reference>
<dbReference type="Pfam" id="PF08146">
    <property type="entry name" value="BP28CT"/>
    <property type="match status" value="1"/>
</dbReference>
<evidence type="ECO:0000256" key="6">
    <source>
        <dbReference type="ARBA" id="ARBA00023242"/>
    </source>
</evidence>
<dbReference type="InterPro" id="IPR011989">
    <property type="entry name" value="ARM-like"/>
</dbReference>
<dbReference type="InterPro" id="IPR016024">
    <property type="entry name" value="ARM-type_fold"/>
</dbReference>
<dbReference type="GO" id="GO:0000462">
    <property type="term" value="P:maturation of SSU-rRNA from tricistronic rRNA transcript (SSU-rRNA, 5.8S rRNA, LSU-rRNA)"/>
    <property type="evidence" value="ECO:0007669"/>
    <property type="project" value="TreeGrafter"/>
</dbReference>
<gene>
    <name evidence="12" type="ORF">SeLEV6574_g01114</name>
    <name evidence="11" type="ORF">SeMB42_g03998</name>
</gene>